<dbReference type="Pfam" id="PF00789">
    <property type="entry name" value="UBX"/>
    <property type="match status" value="1"/>
</dbReference>
<proteinExistence type="predicted"/>
<name>A0A1Y1UVX6_9FUNG</name>
<dbReference type="PANTHER" id="PTHR23333:SF20">
    <property type="entry name" value="NSFL1 COFACTOR P47"/>
    <property type="match status" value="1"/>
</dbReference>
<evidence type="ECO:0000313" key="5">
    <source>
        <dbReference type="Proteomes" id="UP000193719"/>
    </source>
</evidence>
<reference evidence="4 5" key="2">
    <citation type="submission" date="2016-08" db="EMBL/GenBank/DDBJ databases">
        <title>Pervasive Adenine N6-methylation of Active Genes in Fungi.</title>
        <authorList>
            <consortium name="DOE Joint Genome Institute"/>
            <person name="Mondo S.J."/>
            <person name="Dannebaum R.O."/>
            <person name="Kuo R.C."/>
            <person name="Labutti K."/>
            <person name="Haridas S."/>
            <person name="Kuo A."/>
            <person name="Salamov A."/>
            <person name="Ahrendt S.R."/>
            <person name="Lipzen A."/>
            <person name="Sullivan W."/>
            <person name="Andreopoulos W.B."/>
            <person name="Clum A."/>
            <person name="Lindquist E."/>
            <person name="Daum C."/>
            <person name="Ramamoorthy G.K."/>
            <person name="Gryganskyi A."/>
            <person name="Culley D."/>
            <person name="Magnuson J.K."/>
            <person name="James T.Y."/>
            <person name="O'Malley M.A."/>
            <person name="Stajich J.E."/>
            <person name="Spatafora J.W."/>
            <person name="Visel A."/>
            <person name="Grigoriev I.V."/>
        </authorList>
    </citation>
    <scope>NUCLEOTIDE SEQUENCE [LARGE SCALE GENOMIC DNA]</scope>
    <source>
        <strain evidence="5">finn</strain>
    </source>
</reference>
<dbReference type="PROSITE" id="PS51399">
    <property type="entry name" value="SEP"/>
    <property type="match status" value="1"/>
</dbReference>
<keyword evidence="5" id="KW-1185">Reference proteome</keyword>
<evidence type="ECO:0000313" key="4">
    <source>
        <dbReference type="EMBL" id="ORX41766.1"/>
    </source>
</evidence>
<gene>
    <name evidence="4" type="ORF">BCR36DRAFT_587791</name>
</gene>
<dbReference type="Pfam" id="PF08059">
    <property type="entry name" value="SEP"/>
    <property type="match status" value="1"/>
</dbReference>
<dbReference type="SUPFAM" id="SSF54236">
    <property type="entry name" value="Ubiquitin-like"/>
    <property type="match status" value="1"/>
</dbReference>
<dbReference type="SMART" id="SM00166">
    <property type="entry name" value="UBX"/>
    <property type="match status" value="1"/>
</dbReference>
<dbReference type="GO" id="GO:0005829">
    <property type="term" value="C:cytosol"/>
    <property type="evidence" value="ECO:0007669"/>
    <property type="project" value="TreeGrafter"/>
</dbReference>
<dbReference type="GO" id="GO:0000045">
    <property type="term" value="P:autophagosome assembly"/>
    <property type="evidence" value="ECO:0007669"/>
    <property type="project" value="TreeGrafter"/>
</dbReference>
<dbReference type="OrthoDB" id="25887at2759"/>
<feature type="region of interest" description="Disordered" evidence="1">
    <location>
        <begin position="69"/>
        <end position="99"/>
    </location>
</feature>
<organism evidence="4 5">
    <name type="scientific">Piromyces finnis</name>
    <dbReference type="NCBI Taxonomy" id="1754191"/>
    <lineage>
        <taxon>Eukaryota</taxon>
        <taxon>Fungi</taxon>
        <taxon>Fungi incertae sedis</taxon>
        <taxon>Chytridiomycota</taxon>
        <taxon>Chytridiomycota incertae sedis</taxon>
        <taxon>Neocallimastigomycetes</taxon>
        <taxon>Neocallimastigales</taxon>
        <taxon>Neocallimastigaceae</taxon>
        <taxon>Piromyces</taxon>
    </lineage>
</organism>
<dbReference type="GO" id="GO:0061025">
    <property type="term" value="P:membrane fusion"/>
    <property type="evidence" value="ECO:0007669"/>
    <property type="project" value="TreeGrafter"/>
</dbReference>
<accession>A0A1Y1UVX6</accession>
<dbReference type="GO" id="GO:0007030">
    <property type="term" value="P:Golgi organization"/>
    <property type="evidence" value="ECO:0007669"/>
    <property type="project" value="TreeGrafter"/>
</dbReference>
<dbReference type="EMBL" id="MCFH01000079">
    <property type="protein sequence ID" value="ORX41766.1"/>
    <property type="molecule type" value="Genomic_DNA"/>
</dbReference>
<dbReference type="Gene3D" id="3.10.20.90">
    <property type="entry name" value="Phosphatidylinositol 3-kinase Catalytic Subunit, Chain A, domain 1"/>
    <property type="match status" value="1"/>
</dbReference>
<dbReference type="GO" id="GO:0031468">
    <property type="term" value="P:nuclear membrane reassembly"/>
    <property type="evidence" value="ECO:0007669"/>
    <property type="project" value="TreeGrafter"/>
</dbReference>
<dbReference type="STRING" id="1754191.A0A1Y1UVX6"/>
<dbReference type="InterPro" id="IPR001012">
    <property type="entry name" value="UBX_dom"/>
</dbReference>
<feature type="domain" description="UBX" evidence="2">
    <location>
        <begin position="272"/>
        <end position="347"/>
    </location>
</feature>
<sequence length="349" mass="39668">MDHSNEIQTFVSIAQCSEEQARECLEKYDWDLNEALNHFDYSQHSTKKTSSQSYYQTNKFATLDSFRQQQNSNNDNNDNKQNYFAGGEHSGILMEGGEGSHTNRLLKKIFERATQGGKAKADEEQEELPQEPERFTGGGYKLGSDQVDSEYFGATSTNKPKQEKVKRMITFWKNGFSIDDGPLMDYESHKNVLENLEKGYAPTDLFNIKRGEELSVEVSHRMSENYIPPPTKLKPFEGVGQKLGSYVPGVDVSSPPQQRKESQSETKIEVDESQPTTSLQIRLSNGSREMATFNHTHTVGDVMQYIKSINSDARPFIIKTSFPNKEYRDVNQTLKDADLLDAVIIQHHL</sequence>
<dbReference type="SUPFAM" id="SSF46934">
    <property type="entry name" value="UBA-like"/>
    <property type="match status" value="1"/>
</dbReference>
<comment type="caution">
    <text evidence="4">The sequence shown here is derived from an EMBL/GenBank/DDBJ whole genome shotgun (WGS) entry which is preliminary data.</text>
</comment>
<evidence type="ECO:0000256" key="1">
    <source>
        <dbReference type="SAM" id="MobiDB-lite"/>
    </source>
</evidence>
<dbReference type="SUPFAM" id="SSF102848">
    <property type="entry name" value="NSFL1 (p97 ATPase) cofactor p47, SEP domain"/>
    <property type="match status" value="1"/>
</dbReference>
<dbReference type="InterPro" id="IPR009060">
    <property type="entry name" value="UBA-like_sf"/>
</dbReference>
<evidence type="ECO:0000259" key="3">
    <source>
        <dbReference type="PROSITE" id="PS51399"/>
    </source>
</evidence>
<dbReference type="InterPro" id="IPR036241">
    <property type="entry name" value="NSFL1C_SEP_dom_sf"/>
</dbReference>
<dbReference type="Gene3D" id="3.30.420.210">
    <property type="entry name" value="SEP domain"/>
    <property type="match status" value="1"/>
</dbReference>
<protein>
    <submittedName>
        <fullName evidence="4">SEP-domain-containing protein</fullName>
    </submittedName>
</protein>
<dbReference type="CDD" id="cd14273">
    <property type="entry name" value="UBA_TAP-C_like"/>
    <property type="match status" value="1"/>
</dbReference>
<dbReference type="Proteomes" id="UP000193719">
    <property type="component" value="Unassembled WGS sequence"/>
</dbReference>
<dbReference type="Gene3D" id="1.10.8.10">
    <property type="entry name" value="DNA helicase RuvA subunit, C-terminal domain"/>
    <property type="match status" value="1"/>
</dbReference>
<evidence type="ECO:0000259" key="2">
    <source>
        <dbReference type="PROSITE" id="PS50033"/>
    </source>
</evidence>
<feature type="region of interest" description="Disordered" evidence="1">
    <location>
        <begin position="246"/>
        <end position="279"/>
    </location>
</feature>
<reference evidence="4 5" key="1">
    <citation type="submission" date="2016-08" db="EMBL/GenBank/DDBJ databases">
        <title>Genomes of anaerobic fungi encode conserved fungal cellulosomes for biomass hydrolysis.</title>
        <authorList>
            <consortium name="DOE Joint Genome Institute"/>
            <person name="Haitjema C.H."/>
            <person name="Gilmore S.P."/>
            <person name="Henske J.K."/>
            <person name="Solomon K.V."/>
            <person name="De Groot R."/>
            <person name="Kuo A."/>
            <person name="Mondo S.J."/>
            <person name="Salamov A.A."/>
            <person name="Labutti K."/>
            <person name="Zhao Z."/>
            <person name="Chiniquy J."/>
            <person name="Barry K."/>
            <person name="Brewer H.M."/>
            <person name="Purvine S.O."/>
            <person name="Wright A.T."/>
            <person name="Boxma B."/>
            <person name="Van Alen T."/>
            <person name="Hackstein J.H."/>
            <person name="Baker S.E."/>
            <person name="Grigoriev I.V."/>
            <person name="O'Malley M.A."/>
        </authorList>
    </citation>
    <scope>NUCLEOTIDE SEQUENCE [LARGE SCALE GENOMIC DNA]</scope>
    <source>
        <strain evidence="5">finn</strain>
    </source>
</reference>
<dbReference type="InterPro" id="IPR029071">
    <property type="entry name" value="Ubiquitin-like_domsf"/>
</dbReference>
<dbReference type="GO" id="GO:0043130">
    <property type="term" value="F:ubiquitin binding"/>
    <property type="evidence" value="ECO:0007669"/>
    <property type="project" value="TreeGrafter"/>
</dbReference>
<dbReference type="Pfam" id="PF14555">
    <property type="entry name" value="UBA_4"/>
    <property type="match status" value="1"/>
</dbReference>
<dbReference type="GO" id="GO:0005634">
    <property type="term" value="C:nucleus"/>
    <property type="evidence" value="ECO:0007669"/>
    <property type="project" value="TreeGrafter"/>
</dbReference>
<feature type="compositionally biased region" description="Basic and acidic residues" evidence="1">
    <location>
        <begin position="258"/>
        <end position="270"/>
    </location>
</feature>
<dbReference type="PANTHER" id="PTHR23333">
    <property type="entry name" value="UBX DOMAIN CONTAINING PROTEIN"/>
    <property type="match status" value="1"/>
</dbReference>
<dbReference type="AlphaFoldDB" id="A0A1Y1UVX6"/>
<dbReference type="PROSITE" id="PS50033">
    <property type="entry name" value="UBX"/>
    <property type="match status" value="1"/>
</dbReference>
<feature type="domain" description="SEP" evidence="3">
    <location>
        <begin position="164"/>
        <end position="227"/>
    </location>
</feature>
<dbReference type="GO" id="GO:0043161">
    <property type="term" value="P:proteasome-mediated ubiquitin-dependent protein catabolic process"/>
    <property type="evidence" value="ECO:0007669"/>
    <property type="project" value="TreeGrafter"/>
</dbReference>
<dbReference type="InterPro" id="IPR012989">
    <property type="entry name" value="SEP_domain"/>
</dbReference>
<dbReference type="CDD" id="cd01770">
    <property type="entry name" value="UBX_UBXN2"/>
    <property type="match status" value="1"/>
</dbReference>
<dbReference type="SMART" id="SM00553">
    <property type="entry name" value="SEP"/>
    <property type="match status" value="1"/>
</dbReference>
<feature type="compositionally biased region" description="Low complexity" evidence="1">
    <location>
        <begin position="69"/>
        <end position="82"/>
    </location>
</feature>
<feature type="region of interest" description="Disordered" evidence="1">
    <location>
        <begin position="115"/>
        <end position="140"/>
    </location>
</feature>